<name>A0A6J3M4C3_9PEZI</name>
<organism evidence="2">
    <name type="scientific">Dissoconium aciculare CBS 342.82</name>
    <dbReference type="NCBI Taxonomy" id="1314786"/>
    <lineage>
        <taxon>Eukaryota</taxon>
        <taxon>Fungi</taxon>
        <taxon>Dikarya</taxon>
        <taxon>Ascomycota</taxon>
        <taxon>Pezizomycotina</taxon>
        <taxon>Dothideomycetes</taxon>
        <taxon>Dothideomycetidae</taxon>
        <taxon>Mycosphaerellales</taxon>
        <taxon>Dissoconiaceae</taxon>
        <taxon>Dissoconium</taxon>
    </lineage>
</organism>
<dbReference type="RefSeq" id="XP_033459911.1">
    <property type="nucleotide sequence ID" value="XM_033599716.1"/>
</dbReference>
<reference evidence="2" key="2">
    <citation type="submission" date="2020-04" db="EMBL/GenBank/DDBJ databases">
        <authorList>
            <consortium name="NCBI Genome Project"/>
        </authorList>
    </citation>
    <scope>NUCLEOTIDE SEQUENCE</scope>
    <source>
        <strain evidence="2">CBS 342.82</strain>
    </source>
</reference>
<reference evidence="2" key="3">
    <citation type="submission" date="2025-08" db="UniProtKB">
        <authorList>
            <consortium name="RefSeq"/>
        </authorList>
    </citation>
    <scope>IDENTIFICATION</scope>
    <source>
        <strain evidence="2">CBS 342.82</strain>
    </source>
</reference>
<proteinExistence type="predicted"/>
<keyword evidence="1" id="KW-1185">Reference proteome</keyword>
<evidence type="ECO:0000313" key="1">
    <source>
        <dbReference type="Proteomes" id="UP000504637"/>
    </source>
</evidence>
<dbReference type="Proteomes" id="UP000504637">
    <property type="component" value="Unplaced"/>
</dbReference>
<protein>
    <submittedName>
        <fullName evidence="2">Uncharacterized protein</fullName>
    </submittedName>
</protein>
<dbReference type="GeneID" id="54357515"/>
<dbReference type="AlphaFoldDB" id="A0A6J3M4C3"/>
<accession>A0A6J3M4C3</accession>
<gene>
    <name evidence="2" type="ORF">K489DRAFT_219105</name>
</gene>
<sequence length="175" mass="19485">MKRGDVIVQSSVGADGWPRRISRGKRRSRRVAVENCDVGKCKTEIMVCNKLSRVLSNVSGWKGRLARSEGCAGGMSSRTATMTEHLGQQKNTASINVNSCLSWRNFVPPRAPSLEQPYPHQQMNQRANGRGNNFKASCRCSHRLTVSDCQPLLTSSSSKPEPTRRFFVITWAPSY</sequence>
<reference evidence="2" key="1">
    <citation type="submission" date="2020-01" db="EMBL/GenBank/DDBJ databases">
        <authorList>
            <consortium name="DOE Joint Genome Institute"/>
            <person name="Haridas S."/>
            <person name="Albert R."/>
            <person name="Binder M."/>
            <person name="Bloem J."/>
            <person name="Labutti K."/>
            <person name="Salamov A."/>
            <person name="Andreopoulos B."/>
            <person name="Baker S.E."/>
            <person name="Barry K."/>
            <person name="Bills G."/>
            <person name="Bluhm B.H."/>
            <person name="Cannon C."/>
            <person name="Castanera R."/>
            <person name="Culley D.E."/>
            <person name="Daum C."/>
            <person name="Ezra D."/>
            <person name="Gonzalez J.B."/>
            <person name="Henrissat B."/>
            <person name="Kuo A."/>
            <person name="Liang C."/>
            <person name="Lipzen A."/>
            <person name="Lutzoni F."/>
            <person name="Magnuson J."/>
            <person name="Mondo S."/>
            <person name="Nolan M."/>
            <person name="Ohm R."/>
            <person name="Pangilinan J."/>
            <person name="Park H.-J."/>
            <person name="Ramirez L."/>
            <person name="Alfaro M."/>
            <person name="Sun H."/>
            <person name="Tritt A."/>
            <person name="Yoshinaga Y."/>
            <person name="Zwiers L.-H."/>
            <person name="Turgeon B.G."/>
            <person name="Goodwin S.B."/>
            <person name="Spatafora J.W."/>
            <person name="Crous P.W."/>
            <person name="Grigoriev I.V."/>
        </authorList>
    </citation>
    <scope>NUCLEOTIDE SEQUENCE</scope>
    <source>
        <strain evidence="2">CBS 342.82</strain>
    </source>
</reference>
<evidence type="ECO:0000313" key="2">
    <source>
        <dbReference type="RefSeq" id="XP_033459911.1"/>
    </source>
</evidence>